<gene>
    <name evidence="5" type="primary">EFM4</name>
    <name evidence="7" type="ORF">L210DRAFT_3400763</name>
</gene>
<dbReference type="InterPro" id="IPR025714">
    <property type="entry name" value="Methyltranfer_dom"/>
</dbReference>
<comment type="similarity">
    <text evidence="5">Belongs to the class I-like SAM-binding methyltransferase superfamily. EFM4 family.</text>
</comment>
<dbReference type="GO" id="GO:0016279">
    <property type="term" value="F:protein-lysine N-methyltransferase activity"/>
    <property type="evidence" value="ECO:0007669"/>
    <property type="project" value="UniProtKB-UniRule"/>
</dbReference>
<keyword evidence="5" id="KW-0813">Transport</keyword>
<dbReference type="InterPro" id="IPR029063">
    <property type="entry name" value="SAM-dependent_MTases_sf"/>
</dbReference>
<evidence type="ECO:0000256" key="3">
    <source>
        <dbReference type="ARBA" id="ARBA00022679"/>
    </source>
</evidence>
<organism evidence="7 8">
    <name type="scientific">Boletus edulis BED1</name>
    <dbReference type="NCBI Taxonomy" id="1328754"/>
    <lineage>
        <taxon>Eukaryota</taxon>
        <taxon>Fungi</taxon>
        <taxon>Dikarya</taxon>
        <taxon>Basidiomycota</taxon>
        <taxon>Agaricomycotina</taxon>
        <taxon>Agaricomycetes</taxon>
        <taxon>Agaricomycetidae</taxon>
        <taxon>Boletales</taxon>
        <taxon>Boletineae</taxon>
        <taxon>Boletaceae</taxon>
        <taxon>Boletoideae</taxon>
        <taxon>Boletus</taxon>
    </lineage>
</organism>
<dbReference type="EC" id="2.1.1.-" evidence="5"/>
<keyword evidence="1 5" id="KW-0963">Cytoplasm</keyword>
<dbReference type="GO" id="GO:0016192">
    <property type="term" value="P:vesicle-mediated transport"/>
    <property type="evidence" value="ECO:0007669"/>
    <property type="project" value="UniProtKB-UniRule"/>
</dbReference>
<evidence type="ECO:0000256" key="4">
    <source>
        <dbReference type="ARBA" id="ARBA00022691"/>
    </source>
</evidence>
<dbReference type="InterPro" id="IPR026635">
    <property type="entry name" value="Efm4/METTL10"/>
</dbReference>
<evidence type="ECO:0000313" key="7">
    <source>
        <dbReference type="EMBL" id="KAF8440441.1"/>
    </source>
</evidence>
<dbReference type="GO" id="GO:0032259">
    <property type="term" value="P:methylation"/>
    <property type="evidence" value="ECO:0007669"/>
    <property type="project" value="UniProtKB-KW"/>
</dbReference>
<evidence type="ECO:0000256" key="5">
    <source>
        <dbReference type="HAMAP-Rule" id="MF_03188"/>
    </source>
</evidence>
<keyword evidence="4 5" id="KW-0949">S-adenosyl-L-methionine</keyword>
<proteinExistence type="inferred from homology"/>
<comment type="subcellular location">
    <subcellularLocation>
        <location evidence="5">Cytoplasm</location>
    </subcellularLocation>
</comment>
<name>A0AAD4BUI8_BOLED</name>
<accession>A0AAD4BUI8</accession>
<sequence length="250" mass="27668">MSTVDFDPSLLGTKDHWDQRYSEELAHFYESGLEGEAWFGDEPVLKMVEWALTHLPPTACPNVLDVGTGNGHLLFAMVDAGYDASRLTGIDYSRGSVDLSIAIAKQRDVQDEGKYTYANVTFAVCDFLDPASSIRRPSADVDEVRTETNDGIWDLVLDKGTFDAMSLMDEDERGTVSLERYVPRVVRLLRSGGHFLITSCNFTKDELIQRIATRGSGLEYKGSIPYKTFTFGGKSGSSYATVAFQKQSVS</sequence>
<evidence type="ECO:0000256" key="2">
    <source>
        <dbReference type="ARBA" id="ARBA00022603"/>
    </source>
</evidence>
<evidence type="ECO:0000259" key="6">
    <source>
        <dbReference type="Pfam" id="PF13847"/>
    </source>
</evidence>
<dbReference type="PANTHER" id="PTHR12843">
    <property type="entry name" value="PROTEIN-LYSINE N-METHYLTRANSFERASE METTL10"/>
    <property type="match status" value="1"/>
</dbReference>
<dbReference type="Gene3D" id="3.40.50.150">
    <property type="entry name" value="Vaccinia Virus protein VP39"/>
    <property type="match status" value="1"/>
</dbReference>
<comment type="function">
    <text evidence="5">S-adenosyl-L-methionine-dependent protein-lysine N-methyltransferase that mono- and dimethylates elongation factor 1-alpha at 'Lys-316'. May play a role in intracellular transport.</text>
</comment>
<dbReference type="CDD" id="cd02440">
    <property type="entry name" value="AdoMet_MTases"/>
    <property type="match status" value="1"/>
</dbReference>
<evidence type="ECO:0000256" key="1">
    <source>
        <dbReference type="ARBA" id="ARBA00022490"/>
    </source>
</evidence>
<keyword evidence="3 5" id="KW-0808">Transferase</keyword>
<evidence type="ECO:0000313" key="8">
    <source>
        <dbReference type="Proteomes" id="UP001194468"/>
    </source>
</evidence>
<reference evidence="7" key="1">
    <citation type="submission" date="2019-10" db="EMBL/GenBank/DDBJ databases">
        <authorList>
            <consortium name="DOE Joint Genome Institute"/>
            <person name="Kuo A."/>
            <person name="Miyauchi S."/>
            <person name="Kiss E."/>
            <person name="Drula E."/>
            <person name="Kohler A."/>
            <person name="Sanchez-Garcia M."/>
            <person name="Andreopoulos B."/>
            <person name="Barry K.W."/>
            <person name="Bonito G."/>
            <person name="Buee M."/>
            <person name="Carver A."/>
            <person name="Chen C."/>
            <person name="Cichocki N."/>
            <person name="Clum A."/>
            <person name="Culley D."/>
            <person name="Crous P.W."/>
            <person name="Fauchery L."/>
            <person name="Girlanda M."/>
            <person name="Hayes R."/>
            <person name="Keri Z."/>
            <person name="LaButti K."/>
            <person name="Lipzen A."/>
            <person name="Lombard V."/>
            <person name="Magnuson J."/>
            <person name="Maillard F."/>
            <person name="Morin E."/>
            <person name="Murat C."/>
            <person name="Nolan M."/>
            <person name="Ohm R."/>
            <person name="Pangilinan J."/>
            <person name="Pereira M."/>
            <person name="Perotto S."/>
            <person name="Peter M."/>
            <person name="Riley R."/>
            <person name="Sitrit Y."/>
            <person name="Stielow B."/>
            <person name="Szollosi G."/>
            <person name="Zifcakova L."/>
            <person name="Stursova M."/>
            <person name="Spatafora J.W."/>
            <person name="Tedersoo L."/>
            <person name="Vaario L.-M."/>
            <person name="Yamada A."/>
            <person name="Yan M."/>
            <person name="Wang P."/>
            <person name="Xu J."/>
            <person name="Bruns T."/>
            <person name="Baldrian P."/>
            <person name="Vilgalys R."/>
            <person name="Henrissat B."/>
            <person name="Grigoriev I.V."/>
            <person name="Hibbett D."/>
            <person name="Nagy L.G."/>
            <person name="Martin F.M."/>
        </authorList>
    </citation>
    <scope>NUCLEOTIDE SEQUENCE</scope>
    <source>
        <strain evidence="7">BED1</strain>
    </source>
</reference>
<keyword evidence="2 5" id="KW-0489">Methyltransferase</keyword>
<dbReference type="Pfam" id="PF13847">
    <property type="entry name" value="Methyltransf_31"/>
    <property type="match status" value="1"/>
</dbReference>
<comment type="caution">
    <text evidence="7">The sequence shown here is derived from an EMBL/GenBank/DDBJ whole genome shotgun (WGS) entry which is preliminary data.</text>
</comment>
<dbReference type="HAMAP" id="MF_03188">
    <property type="entry name" value="Methyltr_EFM4"/>
    <property type="match status" value="1"/>
</dbReference>
<feature type="domain" description="Methyltransferase" evidence="6">
    <location>
        <begin position="62"/>
        <end position="212"/>
    </location>
</feature>
<protein>
    <recommendedName>
        <fullName evidence="5">Protein-lysine N-methyltransferase EFM4</fullName>
        <ecNumber evidence="5">2.1.1.-</ecNumber>
    </recommendedName>
    <alternativeName>
        <fullName evidence="5">Elongation factor methyltransferase 4</fullName>
    </alternativeName>
</protein>
<dbReference type="EMBL" id="WHUW01000012">
    <property type="protein sequence ID" value="KAF8440441.1"/>
    <property type="molecule type" value="Genomic_DNA"/>
</dbReference>
<dbReference type="PANTHER" id="PTHR12843:SF5">
    <property type="entry name" value="EEF1A LYSINE METHYLTRANSFERASE 2"/>
    <property type="match status" value="1"/>
</dbReference>
<dbReference type="SUPFAM" id="SSF53335">
    <property type="entry name" value="S-adenosyl-L-methionine-dependent methyltransferases"/>
    <property type="match status" value="1"/>
</dbReference>
<keyword evidence="8" id="KW-1185">Reference proteome</keyword>
<dbReference type="Proteomes" id="UP001194468">
    <property type="component" value="Unassembled WGS sequence"/>
</dbReference>
<reference evidence="7" key="2">
    <citation type="journal article" date="2020" name="Nat. Commun.">
        <title>Large-scale genome sequencing of mycorrhizal fungi provides insights into the early evolution of symbiotic traits.</title>
        <authorList>
            <person name="Miyauchi S."/>
            <person name="Kiss E."/>
            <person name="Kuo A."/>
            <person name="Drula E."/>
            <person name="Kohler A."/>
            <person name="Sanchez-Garcia M."/>
            <person name="Morin E."/>
            <person name="Andreopoulos B."/>
            <person name="Barry K.W."/>
            <person name="Bonito G."/>
            <person name="Buee M."/>
            <person name="Carver A."/>
            <person name="Chen C."/>
            <person name="Cichocki N."/>
            <person name="Clum A."/>
            <person name="Culley D."/>
            <person name="Crous P.W."/>
            <person name="Fauchery L."/>
            <person name="Girlanda M."/>
            <person name="Hayes R.D."/>
            <person name="Keri Z."/>
            <person name="LaButti K."/>
            <person name="Lipzen A."/>
            <person name="Lombard V."/>
            <person name="Magnuson J."/>
            <person name="Maillard F."/>
            <person name="Murat C."/>
            <person name="Nolan M."/>
            <person name="Ohm R.A."/>
            <person name="Pangilinan J."/>
            <person name="Pereira M.F."/>
            <person name="Perotto S."/>
            <person name="Peter M."/>
            <person name="Pfister S."/>
            <person name="Riley R."/>
            <person name="Sitrit Y."/>
            <person name="Stielow J.B."/>
            <person name="Szollosi G."/>
            <person name="Zifcakova L."/>
            <person name="Stursova M."/>
            <person name="Spatafora J.W."/>
            <person name="Tedersoo L."/>
            <person name="Vaario L.M."/>
            <person name="Yamada A."/>
            <person name="Yan M."/>
            <person name="Wang P."/>
            <person name="Xu J."/>
            <person name="Bruns T."/>
            <person name="Baldrian P."/>
            <person name="Vilgalys R."/>
            <person name="Dunand C."/>
            <person name="Henrissat B."/>
            <person name="Grigoriev I.V."/>
            <person name="Hibbett D."/>
            <person name="Nagy L.G."/>
            <person name="Martin F.M."/>
        </authorList>
    </citation>
    <scope>NUCLEOTIDE SEQUENCE</scope>
    <source>
        <strain evidence="7">BED1</strain>
    </source>
</reference>
<dbReference type="GO" id="GO:0005737">
    <property type="term" value="C:cytoplasm"/>
    <property type="evidence" value="ECO:0007669"/>
    <property type="project" value="UniProtKB-SubCell"/>
</dbReference>
<dbReference type="AlphaFoldDB" id="A0AAD4BUI8"/>